<comment type="catalytic activity">
    <reaction evidence="5">
        <text>O-phospho-L-tyrosyl-[protein] + H2O = L-tyrosyl-[protein] + phosphate</text>
        <dbReference type="Rhea" id="RHEA:10684"/>
        <dbReference type="Rhea" id="RHEA-COMP:10136"/>
        <dbReference type="Rhea" id="RHEA-COMP:20101"/>
        <dbReference type="ChEBI" id="CHEBI:15377"/>
        <dbReference type="ChEBI" id="CHEBI:43474"/>
        <dbReference type="ChEBI" id="CHEBI:46858"/>
        <dbReference type="ChEBI" id="CHEBI:61978"/>
        <dbReference type="EC" id="3.1.3.48"/>
    </reaction>
</comment>
<keyword evidence="3" id="KW-0378">Hydrolase</keyword>
<gene>
    <name evidence="8" type="ORF">KGMB03357_01870</name>
</gene>
<dbReference type="OrthoDB" id="9784339at2"/>
<comment type="similarity">
    <text evidence="1">Belongs to the low molecular weight phosphotyrosine protein phosphatase family.</text>
</comment>
<reference evidence="8 9" key="1">
    <citation type="submission" date="2018-10" db="EMBL/GenBank/DDBJ databases">
        <title>Draft Genome Sequence of Anaerotignum sp. KCTC 15736.</title>
        <authorList>
            <person name="Choi S.H."/>
            <person name="Kim J.S."/>
            <person name="Kang S.W."/>
            <person name="Lee J.S."/>
            <person name="Park S.H."/>
        </authorList>
    </citation>
    <scope>NUCLEOTIDE SEQUENCE [LARGE SCALE GENOMIC DNA]</scope>
    <source>
        <strain evidence="8 9">KCTC 15736</strain>
    </source>
</reference>
<evidence type="ECO:0000259" key="7">
    <source>
        <dbReference type="SMART" id="SM00226"/>
    </source>
</evidence>
<accession>A0A401LAG5</accession>
<dbReference type="InterPro" id="IPR023485">
    <property type="entry name" value="Ptyr_pPase"/>
</dbReference>
<feature type="active site" description="Proton donor" evidence="6">
    <location>
        <position position="123"/>
    </location>
</feature>
<dbReference type="EC" id="3.1.3.48" evidence="2"/>
<dbReference type="CDD" id="cd16343">
    <property type="entry name" value="LMWPTP"/>
    <property type="match status" value="1"/>
</dbReference>
<comment type="caution">
    <text evidence="8">The sequence shown here is derived from an EMBL/GenBank/DDBJ whole genome shotgun (WGS) entry which is preliminary data.</text>
</comment>
<keyword evidence="4" id="KW-0904">Protein phosphatase</keyword>
<dbReference type="PANTHER" id="PTHR11717:SF7">
    <property type="entry name" value="LOW MOLECULAR WEIGHT PHOSPHOTYROSINE PROTEIN PHOSPHATASE"/>
    <property type="match status" value="1"/>
</dbReference>
<organism evidence="8 9">
    <name type="scientific">Anaerotignum faecicola</name>
    <dbReference type="NCBI Taxonomy" id="2358141"/>
    <lineage>
        <taxon>Bacteria</taxon>
        <taxon>Bacillati</taxon>
        <taxon>Bacillota</taxon>
        <taxon>Clostridia</taxon>
        <taxon>Lachnospirales</taxon>
        <taxon>Anaerotignaceae</taxon>
        <taxon>Anaerotignum</taxon>
    </lineage>
</organism>
<dbReference type="PANTHER" id="PTHR11717">
    <property type="entry name" value="LOW MOLECULAR WEIGHT PROTEIN TYROSINE PHOSPHATASE"/>
    <property type="match status" value="1"/>
</dbReference>
<feature type="active site" evidence="6">
    <location>
        <position position="14"/>
    </location>
</feature>
<proteinExistence type="inferred from homology"/>
<dbReference type="Pfam" id="PF01451">
    <property type="entry name" value="LMWPc"/>
    <property type="match status" value="1"/>
</dbReference>
<dbReference type="Gene3D" id="3.40.50.2300">
    <property type="match status" value="1"/>
</dbReference>
<sequence length="154" mass="17771">MIHVLFICHGNICRSPMAEYLFRDMVEKRGLSAQFHIASAATSREEIGNGVYPPAKRKLASVGISCTMHHARQVTKEDYAAYDYLLVAERYNIPNLMRQIKEDPDHKVYRLLDFSSRPRDIADPWYTGDFDITYHDIAEGLEGFLAYLKKENKL</sequence>
<dbReference type="SMART" id="SM00226">
    <property type="entry name" value="LMWPc"/>
    <property type="match status" value="1"/>
</dbReference>
<evidence type="ECO:0000256" key="6">
    <source>
        <dbReference type="PIRSR" id="PIRSR617867-1"/>
    </source>
</evidence>
<name>A0A401LAG5_9FIRM</name>
<keyword evidence="9" id="KW-1185">Reference proteome</keyword>
<dbReference type="PRINTS" id="PR00719">
    <property type="entry name" value="LMWPTPASE"/>
</dbReference>
<evidence type="ECO:0000256" key="5">
    <source>
        <dbReference type="ARBA" id="ARBA00051722"/>
    </source>
</evidence>
<feature type="domain" description="Phosphotyrosine protein phosphatase I" evidence="7">
    <location>
        <begin position="2"/>
        <end position="147"/>
    </location>
</feature>
<dbReference type="Proteomes" id="UP000287361">
    <property type="component" value="Unassembled WGS sequence"/>
</dbReference>
<dbReference type="SUPFAM" id="SSF52788">
    <property type="entry name" value="Phosphotyrosine protein phosphatases I"/>
    <property type="match status" value="1"/>
</dbReference>
<evidence type="ECO:0000256" key="1">
    <source>
        <dbReference type="ARBA" id="ARBA00011063"/>
    </source>
</evidence>
<evidence type="ECO:0000313" key="9">
    <source>
        <dbReference type="Proteomes" id="UP000287361"/>
    </source>
</evidence>
<feature type="active site" description="Nucleophile" evidence="6">
    <location>
        <position position="8"/>
    </location>
</feature>
<evidence type="ECO:0000256" key="3">
    <source>
        <dbReference type="ARBA" id="ARBA00022801"/>
    </source>
</evidence>
<dbReference type="EMBL" id="BHVZ01000001">
    <property type="protein sequence ID" value="GCB28526.1"/>
    <property type="molecule type" value="Genomic_DNA"/>
</dbReference>
<dbReference type="InterPro" id="IPR017867">
    <property type="entry name" value="Tyr_phospatase_low_mol_wt"/>
</dbReference>
<dbReference type="GO" id="GO:0004725">
    <property type="term" value="F:protein tyrosine phosphatase activity"/>
    <property type="evidence" value="ECO:0007669"/>
    <property type="project" value="UniProtKB-EC"/>
</dbReference>
<protein>
    <recommendedName>
        <fullName evidence="2">protein-tyrosine-phosphatase</fullName>
        <ecNumber evidence="2">3.1.3.48</ecNumber>
    </recommendedName>
</protein>
<dbReference type="AlphaFoldDB" id="A0A401LAG5"/>
<dbReference type="InterPro" id="IPR036196">
    <property type="entry name" value="Ptyr_pPase_sf"/>
</dbReference>
<evidence type="ECO:0000313" key="8">
    <source>
        <dbReference type="EMBL" id="GCB28526.1"/>
    </source>
</evidence>
<evidence type="ECO:0000256" key="2">
    <source>
        <dbReference type="ARBA" id="ARBA00013064"/>
    </source>
</evidence>
<dbReference type="InterPro" id="IPR050438">
    <property type="entry name" value="LMW_PTPase"/>
</dbReference>
<evidence type="ECO:0000256" key="4">
    <source>
        <dbReference type="ARBA" id="ARBA00022912"/>
    </source>
</evidence>